<feature type="non-terminal residue" evidence="1">
    <location>
        <position position="112"/>
    </location>
</feature>
<dbReference type="EMBL" id="GL435766">
    <property type="protein sequence ID" value="EFN72632.1"/>
    <property type="molecule type" value="Genomic_DNA"/>
</dbReference>
<dbReference type="OMA" id="DVERMHF"/>
<organism evidence="2">
    <name type="scientific">Camponotus floridanus</name>
    <name type="common">Florida carpenter ant</name>
    <dbReference type="NCBI Taxonomy" id="104421"/>
    <lineage>
        <taxon>Eukaryota</taxon>
        <taxon>Metazoa</taxon>
        <taxon>Ecdysozoa</taxon>
        <taxon>Arthropoda</taxon>
        <taxon>Hexapoda</taxon>
        <taxon>Insecta</taxon>
        <taxon>Pterygota</taxon>
        <taxon>Neoptera</taxon>
        <taxon>Endopterygota</taxon>
        <taxon>Hymenoptera</taxon>
        <taxon>Apocrita</taxon>
        <taxon>Aculeata</taxon>
        <taxon>Formicoidea</taxon>
        <taxon>Formicidae</taxon>
        <taxon>Formicinae</taxon>
        <taxon>Camponotus</taxon>
    </lineage>
</organism>
<dbReference type="AlphaFoldDB" id="E2A1F9"/>
<evidence type="ECO:0000313" key="2">
    <source>
        <dbReference type="Proteomes" id="UP000000311"/>
    </source>
</evidence>
<dbReference type="Proteomes" id="UP000000311">
    <property type="component" value="Unassembled WGS sequence"/>
</dbReference>
<proteinExistence type="predicted"/>
<dbReference type="OrthoDB" id="25466at2759"/>
<sequence>MAKLRKALTKPEDWQRHMRVLERLAAPKVVVRPKKRKPIKKKKRRPIDVERMHFLALPAIRELPKIKDPSKVAERALTYRITKRTERLAVLKKRPEIQLRTPGAVSPVAMKA</sequence>
<name>E2A1F9_CAMFO</name>
<protein>
    <submittedName>
        <fullName evidence="1">Uncharacterized protein</fullName>
    </submittedName>
</protein>
<evidence type="ECO:0000313" key="1">
    <source>
        <dbReference type="EMBL" id="EFN72632.1"/>
    </source>
</evidence>
<gene>
    <name evidence="1" type="ORF">EAG_06816</name>
</gene>
<keyword evidence="2" id="KW-1185">Reference proteome</keyword>
<dbReference type="InParanoid" id="E2A1F9"/>
<accession>E2A1F9</accession>
<reference evidence="1 2" key="1">
    <citation type="journal article" date="2010" name="Science">
        <title>Genomic comparison of the ants Camponotus floridanus and Harpegnathos saltator.</title>
        <authorList>
            <person name="Bonasio R."/>
            <person name="Zhang G."/>
            <person name="Ye C."/>
            <person name="Mutti N.S."/>
            <person name="Fang X."/>
            <person name="Qin N."/>
            <person name="Donahue G."/>
            <person name="Yang P."/>
            <person name="Li Q."/>
            <person name="Li C."/>
            <person name="Zhang P."/>
            <person name="Huang Z."/>
            <person name="Berger S.L."/>
            <person name="Reinberg D."/>
            <person name="Wang J."/>
            <person name="Liebig J."/>
        </authorList>
    </citation>
    <scope>NUCLEOTIDE SEQUENCE [LARGE SCALE GENOMIC DNA]</scope>
    <source>
        <strain evidence="2">C129</strain>
    </source>
</reference>